<dbReference type="InterPro" id="IPR059177">
    <property type="entry name" value="GH29D-like_dom"/>
</dbReference>
<dbReference type="Proteomes" id="UP001058682">
    <property type="component" value="Chromosome"/>
</dbReference>
<protein>
    <recommendedName>
        <fullName evidence="1">GH29D-like beta-sandwich domain-containing protein</fullName>
    </recommendedName>
</protein>
<dbReference type="RefSeq" id="WP_255819116.1">
    <property type="nucleotide sequence ID" value="NZ_CP038804.1"/>
</dbReference>
<organism evidence="2 3">
    <name type="scientific">Treponema putidum</name>
    <dbReference type="NCBI Taxonomy" id="221027"/>
    <lineage>
        <taxon>Bacteria</taxon>
        <taxon>Pseudomonadati</taxon>
        <taxon>Spirochaetota</taxon>
        <taxon>Spirochaetia</taxon>
        <taxon>Spirochaetales</taxon>
        <taxon>Treponemataceae</taxon>
        <taxon>Treponema</taxon>
    </lineage>
</organism>
<proteinExistence type="predicted"/>
<dbReference type="SUPFAM" id="SSF51126">
    <property type="entry name" value="Pectin lyase-like"/>
    <property type="match status" value="1"/>
</dbReference>
<gene>
    <name evidence="2" type="ORF">E4N74_05030</name>
</gene>
<evidence type="ECO:0000313" key="3">
    <source>
        <dbReference type="Proteomes" id="UP001058682"/>
    </source>
</evidence>
<dbReference type="AlphaFoldDB" id="A0AAE9MVC5"/>
<evidence type="ECO:0000259" key="1">
    <source>
        <dbReference type="Pfam" id="PF13290"/>
    </source>
</evidence>
<feature type="domain" description="GH29D-like beta-sandwich" evidence="1">
    <location>
        <begin position="125"/>
        <end position="186"/>
    </location>
</feature>
<sequence length="742" mass="84179">MKKVKIHFILKLGFVIAAFSFFVLDLNCYESDELEIKQYYKKDGVSLDIKYPDNEEESLSVFCRAFNPVTNLYSNFKLKKGESPFFPFGTELCVWAQRASGKMTRPVHLIAEPLEEKKLLNVLSPQAGTWNEIQQLIIQSPPRTQIIYSIDGTDPLEFGLMYTGPIIIEKEGKIELRIKAVTESGTITEKVIKYEVSPDGFPSPKISKAAVNASVKAALNEEPEQDLEYNILNWYFLEFASDDPVYYLIKEINEDSLPDVSQLLNIYDGPIFIDRTQDTMIYWAKENEENVNKIFLPKKPILYSVPKLPVNRNIELKFDDERYTYFFEVGDGNTYLYPDEDSSRFEKEASHTFDVGIKEERFFDVKIRAFYDGLFHGEFKTAFTIDKLPPEKPEVSFTPLLSPTNSDVKIKIKSASGAKTVVEIEPPIFTSSSEDEIVLIGSVGEKTAYSVNIYSKDEAGNKSANITREFIIDKNAVYVDTNYKGKNSDGNPSKPFSSIYEAVDYINKASILQKNKISSEKWKIYVRGDCILNDAVLITRNIKIESVGQKTSIHFSKNSGFVVIGANFEIENCNLFRRERTDEPREVPIIYADKASIKLNNVSFQAFEGGPILNSVYSHLDISDTKIISEQTKHCLMFNINNSSAVFQNTDFSGKGFSVAAISASNSIIELDNLNASLSPNFTARFLEAWNSEISLGKLNLIRLPEETANKDTAVWYNKNSRMDIKYKPIVRGFSKSIEREP</sequence>
<accession>A0AAE9MVC5</accession>
<dbReference type="Pfam" id="PF13290">
    <property type="entry name" value="CHB_HEX_C_1"/>
    <property type="match status" value="1"/>
</dbReference>
<name>A0AAE9MVC5_9SPIR</name>
<evidence type="ECO:0000313" key="2">
    <source>
        <dbReference type="EMBL" id="UTY33446.1"/>
    </source>
</evidence>
<dbReference type="EMBL" id="CP038804">
    <property type="protein sequence ID" value="UTY33446.1"/>
    <property type="molecule type" value="Genomic_DNA"/>
</dbReference>
<dbReference type="InterPro" id="IPR011050">
    <property type="entry name" value="Pectin_lyase_fold/virulence"/>
</dbReference>
<reference evidence="2" key="1">
    <citation type="submission" date="2019-04" db="EMBL/GenBank/DDBJ databases">
        <title>Whole genome sequencing of oral phylogroup 2 treponemes.</title>
        <authorList>
            <person name="Chan Y."/>
            <person name="Zeng H.H."/>
            <person name="Yu X.L."/>
            <person name="Leung W.K."/>
            <person name="Watt R.M."/>
        </authorList>
    </citation>
    <scope>NUCLEOTIDE SEQUENCE</scope>
    <source>
        <strain evidence="2">OMZ 835</strain>
    </source>
</reference>